<keyword evidence="1" id="KW-0732">Signal</keyword>
<sequence length="185" mass="19802">MISLAFPCRSSLLAAAAAVAVLAGCASQTPYQPAQKPAGFGYTETALAADRYRISFKGNDITPAETTRNYALLRAGELALQRGADWFQIVGRNTDKNTREFGGSPEFISPPQTTVYQRCGLIRCDAVVTTSPGYVSGGDIAPTTSTQYTSELEILIGNNPMPASVESYNARELVSNLRPLVYGKP</sequence>
<proteinExistence type="predicted"/>
<dbReference type="RefSeq" id="WP_007184382.1">
    <property type="nucleotide sequence ID" value="NZ_AKGD01000001.1"/>
</dbReference>
<comment type="caution">
    <text evidence="2">The sequence shown here is derived from an EMBL/GenBank/DDBJ whole genome shotgun (WGS) entry which is preliminary data.</text>
</comment>
<gene>
    <name evidence="2" type="ORF">WQQ_14280</name>
</gene>
<feature type="signal peptide" evidence="1">
    <location>
        <begin position="1"/>
        <end position="23"/>
    </location>
</feature>
<protein>
    <recommendedName>
        <fullName evidence="4">Lipoprotein</fullName>
    </recommendedName>
</protein>
<organism evidence="2 3">
    <name type="scientific">Hydrocarboniphaga effusa AP103</name>
    <dbReference type="NCBI Taxonomy" id="1172194"/>
    <lineage>
        <taxon>Bacteria</taxon>
        <taxon>Pseudomonadati</taxon>
        <taxon>Pseudomonadota</taxon>
        <taxon>Gammaproteobacteria</taxon>
        <taxon>Nevskiales</taxon>
        <taxon>Nevskiaceae</taxon>
        <taxon>Hydrocarboniphaga</taxon>
    </lineage>
</organism>
<evidence type="ECO:0008006" key="4">
    <source>
        <dbReference type="Google" id="ProtNLM"/>
    </source>
</evidence>
<dbReference type="AlphaFoldDB" id="I8I4S8"/>
<dbReference type="Proteomes" id="UP000003704">
    <property type="component" value="Unassembled WGS sequence"/>
</dbReference>
<keyword evidence="3" id="KW-1185">Reference proteome</keyword>
<evidence type="ECO:0000313" key="3">
    <source>
        <dbReference type="Proteomes" id="UP000003704"/>
    </source>
</evidence>
<evidence type="ECO:0000256" key="1">
    <source>
        <dbReference type="SAM" id="SignalP"/>
    </source>
</evidence>
<accession>I8I4S8</accession>
<evidence type="ECO:0000313" key="2">
    <source>
        <dbReference type="EMBL" id="EIT71291.1"/>
    </source>
</evidence>
<dbReference type="EMBL" id="AKGD01000001">
    <property type="protein sequence ID" value="EIT71291.1"/>
    <property type="molecule type" value="Genomic_DNA"/>
</dbReference>
<reference evidence="2 3" key="1">
    <citation type="journal article" date="2012" name="J. Bacteriol.">
        <title>Genome Sequence of n-Alkane-Degrading Hydrocarboniphaga effusa Strain AP103T (ATCC BAA-332T).</title>
        <authorList>
            <person name="Chang H.K."/>
            <person name="Zylstra G.J."/>
            <person name="Chae J.C."/>
        </authorList>
    </citation>
    <scope>NUCLEOTIDE SEQUENCE [LARGE SCALE GENOMIC DNA]</scope>
    <source>
        <strain evidence="2 3">AP103</strain>
    </source>
</reference>
<dbReference type="NCBIfam" id="NF047637">
    <property type="entry name" value="lipo_CC0125"/>
    <property type="match status" value="1"/>
</dbReference>
<name>I8I4S8_9GAMM</name>
<dbReference type="OrthoDB" id="7172943at2"/>
<dbReference type="STRING" id="1172194.WQQ_14280"/>
<feature type="chain" id="PRO_5003713426" description="Lipoprotein" evidence="1">
    <location>
        <begin position="24"/>
        <end position="185"/>
    </location>
</feature>